<evidence type="ECO:0000313" key="1">
    <source>
        <dbReference type="EMBL" id="PEH44844.1"/>
    </source>
</evidence>
<reference evidence="1 2" key="1">
    <citation type="submission" date="2017-09" db="EMBL/GenBank/DDBJ databases">
        <title>FDA dAtabase for Regulatory Grade micrObial Sequences (FDA-ARGOS): Supporting development and validation of Infectious Disease Dx tests.</title>
        <authorList>
            <person name="Minogue T."/>
            <person name="Wolcott M."/>
            <person name="Wasieloski L."/>
            <person name="Aguilar W."/>
            <person name="Moore D."/>
            <person name="Tallon L.J."/>
            <person name="Sadzewicz L."/>
            <person name="Ott S."/>
            <person name="Zhao X."/>
            <person name="Nagaraj S."/>
            <person name="Vavikolanu K."/>
            <person name="Aluvathingal J."/>
            <person name="Nadendla S."/>
            <person name="Sichtig H."/>
        </authorList>
    </citation>
    <scope>NUCLEOTIDE SEQUENCE [LARGE SCALE GENOMIC DNA]</scope>
    <source>
        <strain evidence="1 2">FDAARGOS_396</strain>
    </source>
</reference>
<comment type="caution">
    <text evidence="1">The sequence shown here is derived from an EMBL/GenBank/DDBJ whole genome shotgun (WGS) entry which is preliminary data.</text>
</comment>
<name>A0AB36S781_9ENTE</name>
<protein>
    <submittedName>
        <fullName evidence="1">Uncharacterized protein</fullName>
    </submittedName>
</protein>
<evidence type="ECO:0000313" key="2">
    <source>
        <dbReference type="Proteomes" id="UP000220669"/>
    </source>
</evidence>
<sequence>MKEQTYYAIDSENGYVRGLNVDGSLSLGGRNVIKNLSDNYMYVKYLIDLIHEYTDHEVSLKKIAITMEEKE</sequence>
<dbReference type="AlphaFoldDB" id="A0AB36S781"/>
<dbReference type="RefSeq" id="WP_016176567.1">
    <property type="nucleotide sequence ID" value="NZ_CP065535.1"/>
</dbReference>
<gene>
    <name evidence="1" type="ORF">CRM96_07410</name>
</gene>
<accession>A0AB36S781</accession>
<organism evidence="1 2">
    <name type="scientific">Enterococcus durans</name>
    <dbReference type="NCBI Taxonomy" id="53345"/>
    <lineage>
        <taxon>Bacteria</taxon>
        <taxon>Bacillati</taxon>
        <taxon>Bacillota</taxon>
        <taxon>Bacilli</taxon>
        <taxon>Lactobacillales</taxon>
        <taxon>Enterococcaceae</taxon>
        <taxon>Enterococcus</taxon>
    </lineage>
</organism>
<dbReference type="EMBL" id="PDEB01000004">
    <property type="protein sequence ID" value="PEH44844.1"/>
    <property type="molecule type" value="Genomic_DNA"/>
</dbReference>
<dbReference type="Proteomes" id="UP000220669">
    <property type="component" value="Unassembled WGS sequence"/>
</dbReference>
<proteinExistence type="predicted"/>